<dbReference type="STRING" id="1677920.LS71_03350"/>
<name>A0A4U8T9M9_9HELI</name>
<comment type="caution">
    <text evidence="1">The sequence shown here is derived from an EMBL/GenBank/DDBJ whole genome shotgun (WGS) entry which is preliminary data.</text>
</comment>
<evidence type="ECO:0008006" key="3">
    <source>
        <dbReference type="Google" id="ProtNLM"/>
    </source>
</evidence>
<dbReference type="AlphaFoldDB" id="A0A4U8T9M9"/>
<reference evidence="1 2" key="1">
    <citation type="journal article" date="2014" name="Genome Announc.">
        <title>Draft genome sequences of eight enterohepatic helicobacter species isolated from both laboratory and wild rodents.</title>
        <authorList>
            <person name="Sheh A."/>
            <person name="Shen Z."/>
            <person name="Fox J.G."/>
        </authorList>
    </citation>
    <scope>NUCLEOTIDE SEQUENCE [LARGE SCALE GENOMIC DNA]</scope>
    <source>
        <strain evidence="1 2">MIT 09-6949</strain>
    </source>
</reference>
<dbReference type="OrthoDB" id="5372592at2"/>
<organism evidence="1 2">
    <name type="scientific">Helicobacter jaachi</name>
    <dbReference type="NCBI Taxonomy" id="1677920"/>
    <lineage>
        <taxon>Bacteria</taxon>
        <taxon>Pseudomonadati</taxon>
        <taxon>Campylobacterota</taxon>
        <taxon>Epsilonproteobacteria</taxon>
        <taxon>Campylobacterales</taxon>
        <taxon>Helicobacteraceae</taxon>
        <taxon>Helicobacter</taxon>
    </lineage>
</organism>
<dbReference type="Proteomes" id="UP000029733">
    <property type="component" value="Unassembled WGS sequence"/>
</dbReference>
<evidence type="ECO:0000313" key="2">
    <source>
        <dbReference type="Proteomes" id="UP000029733"/>
    </source>
</evidence>
<keyword evidence="2" id="KW-1185">Reference proteome</keyword>
<accession>A0A4U8T9M9</accession>
<proteinExistence type="predicted"/>
<protein>
    <recommendedName>
        <fullName evidence="3">Histidine kinase</fullName>
    </recommendedName>
</protein>
<dbReference type="EMBL" id="JRPR02000003">
    <property type="protein sequence ID" value="TLD96526.1"/>
    <property type="molecule type" value="Genomic_DNA"/>
</dbReference>
<sequence>MDIIKLTDTRTRQVINKNNKKAFELFSAKQFQKSFELFAHNLTLEPENTESTIGILLADMAQDFEEQALSLYEYYQILLVQEVSKARAREQILKTIRSFDGSTDQICSAMREFEDLRVDSIDGILYKDFKHIAQGNFKEAFESLLFSTKIIFTDKGEIYEFLKELVENDYQDMSIEYIESLKRSIIYDGEIEKILQKVAYDNSKKHKL</sequence>
<evidence type="ECO:0000313" key="1">
    <source>
        <dbReference type="EMBL" id="TLD96526.1"/>
    </source>
</evidence>
<gene>
    <name evidence="1" type="ORF">LS71_005525</name>
</gene>
<dbReference type="RefSeq" id="WP_034353639.1">
    <property type="nucleotide sequence ID" value="NZ_JRPR02000003.1"/>
</dbReference>